<dbReference type="FunFam" id="3.50.50.100:FF:000015">
    <property type="entry name" value="Amid-like NADH oxidoreductase, putative"/>
    <property type="match status" value="1"/>
</dbReference>
<dbReference type="GO" id="GO:0050660">
    <property type="term" value="F:flavin adenine dinucleotide binding"/>
    <property type="evidence" value="ECO:0007669"/>
    <property type="project" value="TreeGrafter"/>
</dbReference>
<evidence type="ECO:0000259" key="1">
    <source>
        <dbReference type="Pfam" id="PF07992"/>
    </source>
</evidence>
<dbReference type="PANTHER" id="PTHR43735">
    <property type="entry name" value="APOPTOSIS-INDUCING FACTOR 1"/>
    <property type="match status" value="1"/>
</dbReference>
<comment type="caution">
    <text evidence="2">The sequence shown here is derived from an EMBL/GenBank/DDBJ whole genome shotgun (WGS) entry which is preliminary data.</text>
</comment>
<protein>
    <recommendedName>
        <fullName evidence="1">FAD/NAD(P)-binding domain-containing protein</fullName>
    </recommendedName>
</protein>
<dbReference type="AlphaFoldDB" id="A0A9Q0AWT7"/>
<evidence type="ECO:0000313" key="2">
    <source>
        <dbReference type="EMBL" id="KAI1881550.1"/>
    </source>
</evidence>
<dbReference type="Proteomes" id="UP000829685">
    <property type="component" value="Unassembled WGS sequence"/>
</dbReference>
<reference evidence="2" key="1">
    <citation type="submission" date="2021-03" db="EMBL/GenBank/DDBJ databases">
        <title>Revisited historic fungal species revealed as producer of novel bioactive compounds through whole genome sequencing and comparative genomics.</title>
        <authorList>
            <person name="Vignolle G.A."/>
            <person name="Hochenegger N."/>
            <person name="Mach R.L."/>
            <person name="Mach-Aigner A.R."/>
            <person name="Javad Rahimi M."/>
            <person name="Salim K.A."/>
            <person name="Chan C.M."/>
            <person name="Lim L.B.L."/>
            <person name="Cai F."/>
            <person name="Druzhinina I.S."/>
            <person name="U'Ren J.M."/>
            <person name="Derntl C."/>
        </authorList>
    </citation>
    <scope>NUCLEOTIDE SEQUENCE</scope>
    <source>
        <strain evidence="2">TUCIM 5799</strain>
    </source>
</reference>
<dbReference type="OrthoDB" id="202203at2759"/>
<dbReference type="InterPro" id="IPR036188">
    <property type="entry name" value="FAD/NAD-bd_sf"/>
</dbReference>
<proteinExistence type="predicted"/>
<keyword evidence="3" id="KW-1185">Reference proteome</keyword>
<dbReference type="InterPro" id="IPR023753">
    <property type="entry name" value="FAD/NAD-binding_dom"/>
</dbReference>
<dbReference type="GO" id="GO:0004174">
    <property type="term" value="F:electron-transferring-flavoprotein dehydrogenase activity"/>
    <property type="evidence" value="ECO:0007669"/>
    <property type="project" value="TreeGrafter"/>
</dbReference>
<dbReference type="PRINTS" id="PR00368">
    <property type="entry name" value="FADPNR"/>
</dbReference>
<dbReference type="PRINTS" id="PR00411">
    <property type="entry name" value="PNDRDTASEI"/>
</dbReference>
<name>A0A9Q0AWT7_9PEZI</name>
<dbReference type="EMBL" id="JAFIMR010000001">
    <property type="protein sequence ID" value="KAI1881550.1"/>
    <property type="molecule type" value="Genomic_DNA"/>
</dbReference>
<dbReference type="Gene3D" id="3.50.50.100">
    <property type="match status" value="1"/>
</dbReference>
<dbReference type="Pfam" id="PF07992">
    <property type="entry name" value="Pyr_redox_2"/>
    <property type="match status" value="1"/>
</dbReference>
<feature type="domain" description="FAD/NAD(P)-binding" evidence="1">
    <location>
        <begin position="7"/>
        <end position="302"/>
    </location>
</feature>
<evidence type="ECO:0000313" key="3">
    <source>
        <dbReference type="Proteomes" id="UP000829685"/>
    </source>
</evidence>
<dbReference type="GO" id="GO:0005737">
    <property type="term" value="C:cytoplasm"/>
    <property type="evidence" value="ECO:0007669"/>
    <property type="project" value="TreeGrafter"/>
</dbReference>
<accession>A0A9Q0AWT7</accession>
<dbReference type="SUPFAM" id="SSF51905">
    <property type="entry name" value="FAD/NAD(P)-binding domain"/>
    <property type="match status" value="1"/>
</dbReference>
<gene>
    <name evidence="2" type="ORF">JX265_000376</name>
</gene>
<dbReference type="PANTHER" id="PTHR43735:SF11">
    <property type="entry name" value="HYPOTHETICAL OXIDOREDUCTASE (EUROFUNG)"/>
    <property type="match status" value="1"/>
</dbReference>
<sequence length="394" mass="42772">MVPSLRNIVVVGGSYVGLATTKELASILPATHRILLIEPHSHFHHLFAFPRFAVLPSYEHKAFIPYTAAFAPAPPSAQHAVVQAKVESLQPGRVILDREWQGSKEIPYEYLVVATGTKLQAPGTMADNDKSLSIKYFQDYQKRVQDARSIVIVGGGAVGVQMATDLKELYRGKEVTLVHSRNQLMPLYHEALDKLIKDRCEELGVKLVLGSRVVMPPGGFRPDAKSVELQNGVVLSADLVIPAVGQVPNTQFLSGLAPSSEDSLINPANRFIRVKPTLQFSDPKYPNLFAVGDVADSGAHKAARPGAAQAQVLARNLVAMIGGKEPSESIVVSPPAIHLTLGLTKNVIFRNPNTAEGETEPTIKPKDDGRADMGIDGVWARRGVEVRSPQEYHL</sequence>
<organism evidence="2 3">
    <name type="scientific">Neoarthrinium moseri</name>
    <dbReference type="NCBI Taxonomy" id="1658444"/>
    <lineage>
        <taxon>Eukaryota</taxon>
        <taxon>Fungi</taxon>
        <taxon>Dikarya</taxon>
        <taxon>Ascomycota</taxon>
        <taxon>Pezizomycotina</taxon>
        <taxon>Sordariomycetes</taxon>
        <taxon>Xylariomycetidae</taxon>
        <taxon>Amphisphaeriales</taxon>
        <taxon>Apiosporaceae</taxon>
        <taxon>Neoarthrinium</taxon>
    </lineage>
</organism>